<evidence type="ECO:0000259" key="2">
    <source>
        <dbReference type="Pfam" id="PF14145"/>
    </source>
</evidence>
<name>A0A0H3KYW1_PANAA</name>
<feature type="transmembrane region" description="Helical" evidence="1">
    <location>
        <begin position="51"/>
        <end position="75"/>
    </location>
</feature>
<reference evidence="4" key="1">
    <citation type="journal article" date="2012" name="Appl. Microbiol. Biotechnol.">
        <title>The complete genome sequence of Pantoea ananatis AJ13355, an organism with great biotechnological potential.</title>
        <authorList>
            <person name="Hara Y."/>
            <person name="Kadotani N."/>
            <person name="Izui H."/>
            <person name="Katashkina J.I."/>
            <person name="Kuvaeva T.M."/>
            <person name="Andreeva I.G."/>
            <person name="Golubeva L.I."/>
            <person name="Malko D.B."/>
            <person name="Makeev V.J."/>
            <person name="Mashko S.V."/>
            <person name="Kozlov Y.I."/>
        </authorList>
    </citation>
    <scope>NUCLEOTIDE SEQUENCE [LARGE SCALE GENOMIC DNA]</scope>
    <source>
        <strain evidence="4">AJ13355</strain>
    </source>
</reference>
<gene>
    <name evidence="3" type="primary">yrhK</name>
    <name evidence="3" type="ordered locus">PAJ_0775</name>
</gene>
<feature type="domain" description="YrhK" evidence="2">
    <location>
        <begin position="19"/>
        <end position="72"/>
    </location>
</feature>
<dbReference type="eggNOG" id="ENOG5032ZWE">
    <property type="taxonomic scope" value="Bacteria"/>
</dbReference>
<keyword evidence="1" id="KW-0472">Membrane</keyword>
<evidence type="ECO:0000256" key="1">
    <source>
        <dbReference type="SAM" id="Phobius"/>
    </source>
</evidence>
<dbReference type="RefSeq" id="WP_013025306.1">
    <property type="nucleotide sequence ID" value="NC_017531.2"/>
</dbReference>
<accession>A0A0H3KYW1</accession>
<dbReference type="HOGENOM" id="CLU_177072_1_0_6"/>
<dbReference type="AlphaFoldDB" id="A0A0H3KYW1"/>
<sequence length="89" mass="10047">MPGHQAEIDFGSDHIIIARRYRALGALNDLFIAIWFLTGSVLFFFDSLMTGGTWLFVVGSLQLLLRPAITLAELIHVKRVYRSRPATSR</sequence>
<dbReference type="GeneID" id="57268767"/>
<dbReference type="InterPro" id="IPR025424">
    <property type="entry name" value="YrhK_domain"/>
</dbReference>
<dbReference type="OrthoDB" id="5519470at2"/>
<keyword evidence="1" id="KW-1133">Transmembrane helix</keyword>
<evidence type="ECO:0000313" key="4">
    <source>
        <dbReference type="Proteomes" id="UP000006690"/>
    </source>
</evidence>
<feature type="transmembrane region" description="Helical" evidence="1">
    <location>
        <begin position="26"/>
        <end position="45"/>
    </location>
</feature>
<protein>
    <recommendedName>
        <fullName evidence="2">YrhK domain-containing protein</fullName>
    </recommendedName>
</protein>
<evidence type="ECO:0000313" key="3">
    <source>
        <dbReference type="EMBL" id="BAK10855.1"/>
    </source>
</evidence>
<dbReference type="Proteomes" id="UP000006690">
    <property type="component" value="Chromosome"/>
</dbReference>
<dbReference type="EMBL" id="AP012032">
    <property type="protein sequence ID" value="BAK10855.1"/>
    <property type="molecule type" value="Genomic_DNA"/>
</dbReference>
<proteinExistence type="predicted"/>
<organism evidence="3 4">
    <name type="scientific">Pantoea ananatis (strain AJ13355)</name>
    <dbReference type="NCBI Taxonomy" id="932677"/>
    <lineage>
        <taxon>Bacteria</taxon>
        <taxon>Pseudomonadati</taxon>
        <taxon>Pseudomonadota</taxon>
        <taxon>Gammaproteobacteria</taxon>
        <taxon>Enterobacterales</taxon>
        <taxon>Erwiniaceae</taxon>
        <taxon>Pantoea</taxon>
    </lineage>
</organism>
<keyword evidence="1" id="KW-0812">Transmembrane</keyword>
<dbReference type="Pfam" id="PF14145">
    <property type="entry name" value="YrhK"/>
    <property type="match status" value="1"/>
</dbReference>
<dbReference type="PATRIC" id="fig|932677.3.peg.882"/>
<dbReference type="KEGG" id="paj:PAJ_0775"/>